<evidence type="ECO:0000313" key="2">
    <source>
        <dbReference type="EMBL" id="RYR30985.1"/>
    </source>
</evidence>
<dbReference type="EMBL" id="SDMP01000011">
    <property type="protein sequence ID" value="RYR30985.1"/>
    <property type="molecule type" value="Genomic_DNA"/>
</dbReference>
<evidence type="ECO:0008006" key="4">
    <source>
        <dbReference type="Google" id="ProtNLM"/>
    </source>
</evidence>
<dbReference type="Proteomes" id="UP000289738">
    <property type="component" value="Chromosome B01"/>
</dbReference>
<gene>
    <name evidence="2" type="ORF">Ahy_B01g055780</name>
</gene>
<dbReference type="Gene3D" id="2.40.70.10">
    <property type="entry name" value="Acid Proteases"/>
    <property type="match status" value="1"/>
</dbReference>
<comment type="caution">
    <text evidence="2">The sequence shown here is derived from an EMBL/GenBank/DDBJ whole genome shotgun (WGS) entry which is preliminary data.</text>
</comment>
<dbReference type="InterPro" id="IPR021109">
    <property type="entry name" value="Peptidase_aspartic_dom_sf"/>
</dbReference>
<evidence type="ECO:0000313" key="3">
    <source>
        <dbReference type="Proteomes" id="UP000289738"/>
    </source>
</evidence>
<feature type="region of interest" description="Disordered" evidence="1">
    <location>
        <begin position="142"/>
        <end position="170"/>
    </location>
</feature>
<name>A0A445AX19_ARAHY</name>
<organism evidence="2 3">
    <name type="scientific">Arachis hypogaea</name>
    <name type="common">Peanut</name>
    <dbReference type="NCBI Taxonomy" id="3818"/>
    <lineage>
        <taxon>Eukaryota</taxon>
        <taxon>Viridiplantae</taxon>
        <taxon>Streptophyta</taxon>
        <taxon>Embryophyta</taxon>
        <taxon>Tracheophyta</taxon>
        <taxon>Spermatophyta</taxon>
        <taxon>Magnoliopsida</taxon>
        <taxon>eudicotyledons</taxon>
        <taxon>Gunneridae</taxon>
        <taxon>Pentapetalae</taxon>
        <taxon>rosids</taxon>
        <taxon>fabids</taxon>
        <taxon>Fabales</taxon>
        <taxon>Fabaceae</taxon>
        <taxon>Papilionoideae</taxon>
        <taxon>50 kb inversion clade</taxon>
        <taxon>dalbergioids sensu lato</taxon>
        <taxon>Dalbergieae</taxon>
        <taxon>Pterocarpus clade</taxon>
        <taxon>Arachis</taxon>
    </lineage>
</organism>
<dbReference type="PANTHER" id="PTHR33240:SF8">
    <property type="entry name" value="OS03G0439900 PROTEIN"/>
    <property type="match status" value="1"/>
</dbReference>
<accession>A0A445AX19</accession>
<proteinExistence type="predicted"/>
<dbReference type="SUPFAM" id="SSF50630">
    <property type="entry name" value="Acid proteases"/>
    <property type="match status" value="1"/>
</dbReference>
<dbReference type="PANTHER" id="PTHR33240">
    <property type="entry name" value="OS08G0508500 PROTEIN"/>
    <property type="match status" value="1"/>
</dbReference>
<sequence length="552" mass="61536">MRLRSGKIIHMADELSNVNGGSSTNDSIPVSIQQADVSSRPEGAVGTESIVVTTIQTENVGHNTRPRGPVPPYQPPLTAGWPPYGLPPGYIPPVGGFMPPVCFGNQKIKDRDVSLCPRCNAVFDAEAVAIFEKERMKKELAHREEQARQRQPIRRVEGSSSKIPQHDVTAPLSRSQAVGVQWIRNCQEFQRRDHLYWRNPQWGHRAPSRNQYAFYRGRARGYPRGRGGGRSFNRNKKLQMETEKEVSKGATPSVYSRIVFPSYGETYPKEILLPAKMKKGKVVAQSSGIDKHKDVDVDEEYFDEGDDDMVGTILIIPTEYLRECESNPDEDYDQEDEGAFSFIRIEDEPGFFPRPTERQMSHLCPLHVIAILNGFKINKVLIDGGAAISLLPQRMLGKVGKHLDDLVPTNIAVTDFSGTSTPARGLVTLTVKVGSSERHSVFVVVPSKASYNALLGGDWIHGVGDVPSTVHQSVLLWTKEGKPEIVKADSSLYVEQMHVDFRIYNRKLKPLNVDRSLNPYNCEGCYLTSEGLSVKLCYPDVGFEPTGWDCLS</sequence>
<evidence type="ECO:0000256" key="1">
    <source>
        <dbReference type="SAM" id="MobiDB-lite"/>
    </source>
</evidence>
<reference evidence="2 3" key="1">
    <citation type="submission" date="2019-01" db="EMBL/GenBank/DDBJ databases">
        <title>Sequencing of cultivated peanut Arachis hypogaea provides insights into genome evolution and oil improvement.</title>
        <authorList>
            <person name="Chen X."/>
        </authorList>
    </citation>
    <scope>NUCLEOTIDE SEQUENCE [LARGE SCALE GENOMIC DNA]</scope>
    <source>
        <strain evidence="3">cv. Fuhuasheng</strain>
        <tissue evidence="2">Leaves</tissue>
    </source>
</reference>
<protein>
    <recommendedName>
        <fullName evidence="4">Peptidase A2 domain-containing protein</fullName>
    </recommendedName>
</protein>
<dbReference type="AlphaFoldDB" id="A0A445AX19"/>
<keyword evidence="3" id="KW-1185">Reference proteome</keyword>
<dbReference type="CDD" id="cd00303">
    <property type="entry name" value="retropepsin_like"/>
    <property type="match status" value="1"/>
</dbReference>